<evidence type="ECO:0000256" key="2">
    <source>
        <dbReference type="ARBA" id="ARBA00022692"/>
    </source>
</evidence>
<feature type="transmembrane region" description="Helical" evidence="6">
    <location>
        <begin position="26"/>
        <end position="47"/>
    </location>
</feature>
<evidence type="ECO:0000313" key="9">
    <source>
        <dbReference type="Proteomes" id="UP000077069"/>
    </source>
</evidence>
<dbReference type="GO" id="GO:0016020">
    <property type="term" value="C:membrane"/>
    <property type="evidence" value="ECO:0007669"/>
    <property type="project" value="UniProtKB-SubCell"/>
</dbReference>
<protein>
    <recommendedName>
        <fullName evidence="7">Rhodopsin domain-containing protein</fullName>
    </recommendedName>
</protein>
<gene>
    <name evidence="8" type="ORF">CC84DRAFT_631913</name>
</gene>
<comment type="subcellular location">
    <subcellularLocation>
        <location evidence="1">Membrane</location>
        <topology evidence="1">Multi-pass membrane protein</topology>
    </subcellularLocation>
</comment>
<dbReference type="RefSeq" id="XP_018037330.1">
    <property type="nucleotide sequence ID" value="XM_018186953.1"/>
</dbReference>
<dbReference type="EMBL" id="KV441551">
    <property type="protein sequence ID" value="OAG06965.1"/>
    <property type="molecule type" value="Genomic_DNA"/>
</dbReference>
<evidence type="ECO:0000259" key="7">
    <source>
        <dbReference type="Pfam" id="PF20684"/>
    </source>
</evidence>
<dbReference type="PANTHER" id="PTHR33048">
    <property type="entry name" value="PTH11-LIKE INTEGRAL MEMBRANE PROTEIN (AFU_ORTHOLOGUE AFUA_5G11245)"/>
    <property type="match status" value="1"/>
</dbReference>
<accession>A0A177CHB6</accession>
<organism evidence="8 9">
    <name type="scientific">Paraphaeosphaeria sporulosa</name>
    <dbReference type="NCBI Taxonomy" id="1460663"/>
    <lineage>
        <taxon>Eukaryota</taxon>
        <taxon>Fungi</taxon>
        <taxon>Dikarya</taxon>
        <taxon>Ascomycota</taxon>
        <taxon>Pezizomycotina</taxon>
        <taxon>Dothideomycetes</taxon>
        <taxon>Pleosporomycetidae</taxon>
        <taxon>Pleosporales</taxon>
        <taxon>Massarineae</taxon>
        <taxon>Didymosphaeriaceae</taxon>
        <taxon>Paraphaeosphaeria</taxon>
    </lineage>
</organism>
<keyword evidence="4 6" id="KW-0472">Membrane</keyword>
<feature type="domain" description="Rhodopsin" evidence="7">
    <location>
        <begin position="1"/>
        <end position="90"/>
    </location>
</feature>
<keyword evidence="3 6" id="KW-1133">Transmembrane helix</keyword>
<evidence type="ECO:0000256" key="1">
    <source>
        <dbReference type="ARBA" id="ARBA00004141"/>
    </source>
</evidence>
<dbReference type="InterPro" id="IPR052337">
    <property type="entry name" value="SAT4-like"/>
</dbReference>
<dbReference type="OrthoDB" id="5401779at2759"/>
<dbReference type="PANTHER" id="PTHR33048:SF92">
    <property type="entry name" value="INTEGRAL MEMBRANE PROTEIN"/>
    <property type="match status" value="1"/>
</dbReference>
<dbReference type="Pfam" id="PF20684">
    <property type="entry name" value="Fung_rhodopsin"/>
    <property type="match status" value="1"/>
</dbReference>
<evidence type="ECO:0000256" key="5">
    <source>
        <dbReference type="ARBA" id="ARBA00038359"/>
    </source>
</evidence>
<reference evidence="8 9" key="1">
    <citation type="submission" date="2016-05" db="EMBL/GenBank/DDBJ databases">
        <title>Comparative analysis of secretome profiles of manganese(II)-oxidizing ascomycete fungi.</title>
        <authorList>
            <consortium name="DOE Joint Genome Institute"/>
            <person name="Zeiner C.A."/>
            <person name="Purvine S.O."/>
            <person name="Zink E.M."/>
            <person name="Wu S."/>
            <person name="Pasa-Tolic L."/>
            <person name="Chaput D.L."/>
            <person name="Haridas S."/>
            <person name="Grigoriev I.V."/>
            <person name="Santelli C.M."/>
            <person name="Hansel C.M."/>
        </authorList>
    </citation>
    <scope>NUCLEOTIDE SEQUENCE [LARGE SCALE GENOMIC DNA]</scope>
    <source>
        <strain evidence="8 9">AP3s5-JAC2a</strain>
    </source>
</reference>
<name>A0A177CHB6_9PLEO</name>
<dbReference type="Proteomes" id="UP000077069">
    <property type="component" value="Unassembled WGS sequence"/>
</dbReference>
<comment type="similarity">
    <text evidence="5">Belongs to the SAT4 family.</text>
</comment>
<feature type="transmembrane region" description="Helical" evidence="6">
    <location>
        <begin position="67"/>
        <end position="89"/>
    </location>
</feature>
<keyword evidence="2 6" id="KW-0812">Transmembrane</keyword>
<dbReference type="GeneID" id="28770439"/>
<dbReference type="AlphaFoldDB" id="A0A177CHB6"/>
<keyword evidence="9" id="KW-1185">Reference proteome</keyword>
<evidence type="ECO:0000313" key="8">
    <source>
        <dbReference type="EMBL" id="OAG06965.1"/>
    </source>
</evidence>
<proteinExistence type="inferred from homology"/>
<evidence type="ECO:0000256" key="3">
    <source>
        <dbReference type="ARBA" id="ARBA00022989"/>
    </source>
</evidence>
<evidence type="ECO:0000256" key="6">
    <source>
        <dbReference type="SAM" id="Phobius"/>
    </source>
</evidence>
<sequence length="169" mass="19192">MIIDAVIWSLPHFVVWQLQLRRAHKIAISCIFALGLLNILVAVFRIISIVRVNFRGDMTDDLAAAMAWMYAQLSTAIILACCPLLRPVFEKMIPRQLTRIRRNTSMSSQNTSQRIQKTTNILVHPNSTETRSRPLGIIIHDDANVEPIGPKFEVERSQPVSGRRLSCLF</sequence>
<dbReference type="InterPro" id="IPR049326">
    <property type="entry name" value="Rhodopsin_dom_fungi"/>
</dbReference>
<dbReference type="InParanoid" id="A0A177CHB6"/>
<evidence type="ECO:0000256" key="4">
    <source>
        <dbReference type="ARBA" id="ARBA00023136"/>
    </source>
</evidence>